<evidence type="ECO:0000313" key="2">
    <source>
        <dbReference type="EMBL" id="KAG5610016.1"/>
    </source>
</evidence>
<keyword evidence="3" id="KW-1185">Reference proteome</keyword>
<feature type="chain" id="PRO_5039947012" description="Late blight resistance protein" evidence="1">
    <location>
        <begin position="21"/>
        <end position="240"/>
    </location>
</feature>
<protein>
    <recommendedName>
        <fullName evidence="4">Late blight resistance protein</fullName>
    </recommendedName>
</protein>
<accession>A0A9J5ZDV2</accession>
<evidence type="ECO:0000256" key="1">
    <source>
        <dbReference type="SAM" id="SignalP"/>
    </source>
</evidence>
<dbReference type="AlphaFoldDB" id="A0A9J5ZDV2"/>
<evidence type="ECO:0000313" key="3">
    <source>
        <dbReference type="Proteomes" id="UP000824120"/>
    </source>
</evidence>
<gene>
    <name evidence="2" type="ORF">H5410_021297</name>
</gene>
<feature type="signal peptide" evidence="1">
    <location>
        <begin position="1"/>
        <end position="20"/>
    </location>
</feature>
<organism evidence="2 3">
    <name type="scientific">Solanum commersonii</name>
    <name type="common">Commerson's wild potato</name>
    <name type="synonym">Commerson's nightshade</name>
    <dbReference type="NCBI Taxonomy" id="4109"/>
    <lineage>
        <taxon>Eukaryota</taxon>
        <taxon>Viridiplantae</taxon>
        <taxon>Streptophyta</taxon>
        <taxon>Embryophyta</taxon>
        <taxon>Tracheophyta</taxon>
        <taxon>Spermatophyta</taxon>
        <taxon>Magnoliopsida</taxon>
        <taxon>eudicotyledons</taxon>
        <taxon>Gunneridae</taxon>
        <taxon>Pentapetalae</taxon>
        <taxon>asterids</taxon>
        <taxon>lamiids</taxon>
        <taxon>Solanales</taxon>
        <taxon>Solanaceae</taxon>
        <taxon>Solanoideae</taxon>
        <taxon>Solaneae</taxon>
        <taxon>Solanum</taxon>
    </lineage>
</organism>
<proteinExistence type="predicted"/>
<keyword evidence="1" id="KW-0732">Signal</keyword>
<dbReference type="Proteomes" id="UP000824120">
    <property type="component" value="Chromosome 4"/>
</dbReference>
<dbReference type="EMBL" id="JACXVP010000004">
    <property type="protein sequence ID" value="KAG5610016.1"/>
    <property type="molecule type" value="Genomic_DNA"/>
</dbReference>
<evidence type="ECO:0008006" key="4">
    <source>
        <dbReference type="Google" id="ProtNLM"/>
    </source>
</evidence>
<name>A0A9J5ZDV2_SOLCO</name>
<reference evidence="2 3" key="1">
    <citation type="submission" date="2020-09" db="EMBL/GenBank/DDBJ databases">
        <title>De no assembly of potato wild relative species, Solanum commersonii.</title>
        <authorList>
            <person name="Cho K."/>
        </authorList>
    </citation>
    <scope>NUCLEOTIDE SEQUENCE [LARGE SCALE GENOMIC DNA]</scope>
    <source>
        <strain evidence="2">LZ3.2</strain>
        <tissue evidence="2">Leaf</tissue>
    </source>
</reference>
<sequence length="240" mass="28177">MNGFMFPSWFFVLDWLYIKGTIDPKCLGKELWKLGEFRDEKHKRKVRSRWAKRAGRRACQSATNTSINLRAGAPCLLELQGHQFSPFVPHLYVLVPKRYVNELNRAELSNSHTRTFNVLMLVGLHLIMMQTQVTMISIQHAVDPVEHSKVSGELSCIPEDFDVVGTLRDWRREKGRKNGRKRQEFVKINQACEWNLSGVIPIKLDWLYIEGKIDPKCLGKELWKLGEFRDEKRKRKIERR</sequence>
<comment type="caution">
    <text evidence="2">The sequence shown here is derived from an EMBL/GenBank/DDBJ whole genome shotgun (WGS) entry which is preliminary data.</text>
</comment>